<dbReference type="InterPro" id="IPR012910">
    <property type="entry name" value="Plug_dom"/>
</dbReference>
<dbReference type="SUPFAM" id="SSF49464">
    <property type="entry name" value="Carboxypeptidase regulatory domain-like"/>
    <property type="match status" value="1"/>
</dbReference>
<dbReference type="InterPro" id="IPR008969">
    <property type="entry name" value="CarboxyPept-like_regulatory"/>
</dbReference>
<name>A0A4U9VD10_9SPHI</name>
<dbReference type="Pfam" id="PF00593">
    <property type="entry name" value="TonB_dep_Rec_b-barrel"/>
    <property type="match status" value="1"/>
</dbReference>
<dbReference type="InterPro" id="IPR023996">
    <property type="entry name" value="TonB-dep_OMP_SusC/RagA"/>
</dbReference>
<evidence type="ECO:0000313" key="12">
    <source>
        <dbReference type="Proteomes" id="UP000308196"/>
    </source>
</evidence>
<feature type="domain" description="TonB-dependent receptor plug" evidence="10">
    <location>
        <begin position="232"/>
        <end position="336"/>
    </location>
</feature>
<dbReference type="EMBL" id="LR590484">
    <property type="protein sequence ID" value="VTR43179.1"/>
    <property type="molecule type" value="Genomic_DNA"/>
</dbReference>
<gene>
    <name evidence="11" type="ORF">NCTC11429_02815</name>
</gene>
<keyword evidence="2" id="KW-0410">Iron transport</keyword>
<protein>
    <submittedName>
        <fullName evidence="11">Outer membrane cobalamin receptor protein</fullName>
    </submittedName>
</protein>
<evidence type="ECO:0000259" key="8">
    <source>
        <dbReference type="Pfam" id="PF00593"/>
    </source>
</evidence>
<dbReference type="InterPro" id="IPR037066">
    <property type="entry name" value="Plug_dom_sf"/>
</dbReference>
<evidence type="ECO:0000256" key="7">
    <source>
        <dbReference type="RuleBase" id="RU003357"/>
    </source>
</evidence>
<evidence type="ECO:0000256" key="1">
    <source>
        <dbReference type="ARBA" id="ARBA00022448"/>
    </source>
</evidence>
<evidence type="ECO:0000256" key="2">
    <source>
        <dbReference type="ARBA" id="ARBA00022496"/>
    </source>
</evidence>
<dbReference type="InterPro" id="IPR039426">
    <property type="entry name" value="TonB-dep_rcpt-like"/>
</dbReference>
<dbReference type="NCBIfam" id="TIGR04056">
    <property type="entry name" value="OMP_RagA_SusC"/>
    <property type="match status" value="1"/>
</dbReference>
<evidence type="ECO:0000256" key="6">
    <source>
        <dbReference type="PROSITE-ProRule" id="PRU01360"/>
    </source>
</evidence>
<accession>A0A4U9VD10</accession>
<dbReference type="Proteomes" id="UP000308196">
    <property type="component" value="Chromosome"/>
</dbReference>
<dbReference type="Pfam" id="PF07715">
    <property type="entry name" value="Plug"/>
    <property type="match status" value="1"/>
</dbReference>
<keyword evidence="5 6" id="KW-0998">Cell outer membrane</keyword>
<dbReference type="Gene3D" id="2.170.130.10">
    <property type="entry name" value="TonB-dependent receptor, plug domain"/>
    <property type="match status" value="1"/>
</dbReference>
<dbReference type="SUPFAM" id="SSF56935">
    <property type="entry name" value="Porins"/>
    <property type="match status" value="1"/>
</dbReference>
<keyword evidence="4 6" id="KW-0472">Membrane</keyword>
<dbReference type="GO" id="GO:0006826">
    <property type="term" value="P:iron ion transport"/>
    <property type="evidence" value="ECO:0007669"/>
    <property type="project" value="UniProtKB-KW"/>
</dbReference>
<evidence type="ECO:0000256" key="4">
    <source>
        <dbReference type="ARBA" id="ARBA00023136"/>
    </source>
</evidence>
<dbReference type="Gene3D" id="2.60.40.1120">
    <property type="entry name" value="Carboxypeptidase-like, regulatory domain"/>
    <property type="match status" value="1"/>
</dbReference>
<evidence type="ECO:0000259" key="9">
    <source>
        <dbReference type="Pfam" id="PF07660"/>
    </source>
</evidence>
<dbReference type="GO" id="GO:0009279">
    <property type="term" value="C:cell outer membrane"/>
    <property type="evidence" value="ECO:0007669"/>
    <property type="project" value="UniProtKB-SubCell"/>
</dbReference>
<dbReference type="NCBIfam" id="TIGR04057">
    <property type="entry name" value="SusC_RagA_signa"/>
    <property type="match status" value="1"/>
</dbReference>
<keyword evidence="7" id="KW-0798">TonB box</keyword>
<dbReference type="InterPro" id="IPR011662">
    <property type="entry name" value="Secretin/TonB_short_N"/>
</dbReference>
<evidence type="ECO:0000256" key="5">
    <source>
        <dbReference type="ARBA" id="ARBA00023237"/>
    </source>
</evidence>
<dbReference type="KEGG" id="stha:NCTC11429_02815"/>
<comment type="subcellular location">
    <subcellularLocation>
        <location evidence="6">Cell outer membrane</location>
        <topology evidence="6">Multi-pass membrane protein</topology>
    </subcellularLocation>
</comment>
<proteinExistence type="inferred from homology"/>
<keyword evidence="3" id="KW-0408">Iron</keyword>
<organism evidence="11 12">
    <name type="scientific">Sphingobacterium thalpophilum</name>
    <dbReference type="NCBI Taxonomy" id="259"/>
    <lineage>
        <taxon>Bacteria</taxon>
        <taxon>Pseudomonadati</taxon>
        <taxon>Bacteroidota</taxon>
        <taxon>Sphingobacteriia</taxon>
        <taxon>Sphingobacteriales</taxon>
        <taxon>Sphingobacteriaceae</taxon>
        <taxon>Sphingobacterium</taxon>
    </lineage>
</organism>
<dbReference type="STRING" id="1123265.GCA_000686625_02013"/>
<dbReference type="AlphaFoldDB" id="A0A4U9VD10"/>
<reference evidence="11 12" key="1">
    <citation type="submission" date="2019-05" db="EMBL/GenBank/DDBJ databases">
        <authorList>
            <consortium name="Pathogen Informatics"/>
        </authorList>
    </citation>
    <scope>NUCLEOTIDE SEQUENCE [LARGE SCALE GENOMIC DNA]</scope>
    <source>
        <strain evidence="11 12">NCTC11429</strain>
    </source>
</reference>
<dbReference type="Pfam" id="PF07660">
    <property type="entry name" value="STN"/>
    <property type="match status" value="1"/>
</dbReference>
<dbReference type="InterPro" id="IPR023997">
    <property type="entry name" value="TonB-dep_OMP_SusC/RagA_CS"/>
</dbReference>
<evidence type="ECO:0000313" key="11">
    <source>
        <dbReference type="EMBL" id="VTR43179.1"/>
    </source>
</evidence>
<keyword evidence="6" id="KW-1134">Transmembrane beta strand</keyword>
<keyword evidence="2" id="KW-0406">Ion transport</keyword>
<sequence length="1205" mass="135192">MQFNKKKLIGPTLLCQVRSQKIPISMKLSLAIPLLFAANLQLHAFSFGQTVNLKRNNVKVSAVLKELQKQSGYNIFYNESLIAKDDRISVSYHNISFEEALKDLLAQLQLSYVKADKNIVLNKRTDQAVGQASATEAPQLYPVKGFVKDEQGRPLDNVTISEKGKKEKTLSREDGSFQIQVSSRDAILVFTMVGYEPLEMALAQQSTLHVTMKPAINAMEEVVVVGYGVQKKANLTGAVSQVNADDIALRPSANIAGTLQGLMPGLNIQLNNGDPSKTPDINVRGFNSINEGGPLVLIDGIEGNITRVNPNDIESVSVLKDAASAAIYGARGAFGVILVTTKKGKAGTVKVDYVNNFAWTTPASRTDYISDPYVYGKTVDAALYGYNGSSYTRYNAMDWEAIKMVAAGEIAPFHEKQADGTYKFFYKTNWWDYLFKKYQPSNFHNIAISGGSEKLKAYLSGRVFKRETINNINDDANMDRQNMKSNLVFTPNSWLEISNNTQFINEKDKEYGGYSNGLGGLWSTTTWYNLMPFYPNFVDGIPTDIGVGTGGQGANAGLESGKSWEVRNSEEFTNTFRVLLKPLKGLQVNFDYSNRIENFSRSTRLNPFSYYSGNKLNYTTAGLNRLTEYRWKDKYNAMNLFATYEKNVAQKHQFKLLVGYNQESFDRDRIAGAMDDLLIEDLSNLALGTSMYSLSGTAENWAIQGVFGRFNYAYDNKYLLEINSRYDGSSRFPSGSRWGFFPSVSLGWQLDREHFWESIKGTIPTLKLRASYGKLGNQTVGVNTFKELMTVQQLAWLNGGSRLIGASTPAPLPNVVTWERTKSIDFGVDLGLIQNKLNVNFDWYQKDVEGMYLPGQPLPAVFGANEPRENYAALRNKGFEVGVSYQDKFDLAGSPFRFNIAVNTTNFKGIITKYNNPQGLLSSYYEGQVLGQIWGYHIDGQFQSDAEALSYQNSFQDPQLSLSKVYNDILSVSQNSEWNMLRGGDVKYVDLNGDGRIDKGDNTLANHGDIKPIGNAMPKFPFGINMSASWNNFDLSAAFAGVAKQDWYPTGDLYWGSYQRPYLSFVRKDLVDNAWTPDKKANRYPQIYRGYSSLQSGRSLYELNDYYLTNVGFLRMKNFTLGYTLPQQWTRRYKVEKLRFYFSGENLLTWNFGNLTKYIDPEQAGAMINYNSPASANDPADSSERGLLRDYPMGKTYSFGLMLTL</sequence>
<evidence type="ECO:0000256" key="3">
    <source>
        <dbReference type="ARBA" id="ARBA00023004"/>
    </source>
</evidence>
<feature type="domain" description="TonB-dependent receptor-like beta-barrel" evidence="8">
    <location>
        <begin position="551"/>
        <end position="1039"/>
    </location>
</feature>
<comment type="similarity">
    <text evidence="6 7">Belongs to the TonB-dependent receptor family.</text>
</comment>
<feature type="domain" description="Secretin/TonB short N-terminal" evidence="9">
    <location>
        <begin position="73"/>
        <end position="121"/>
    </location>
</feature>
<dbReference type="Pfam" id="PF13715">
    <property type="entry name" value="CarbopepD_reg_2"/>
    <property type="match status" value="1"/>
</dbReference>
<dbReference type="InterPro" id="IPR000531">
    <property type="entry name" value="Beta-barrel_TonB"/>
</dbReference>
<keyword evidence="1 6" id="KW-0813">Transport</keyword>
<dbReference type="Gene3D" id="3.55.50.30">
    <property type="match status" value="1"/>
</dbReference>
<keyword evidence="11" id="KW-0675">Receptor</keyword>
<keyword evidence="6" id="KW-0812">Transmembrane</keyword>
<evidence type="ECO:0000259" key="10">
    <source>
        <dbReference type="Pfam" id="PF07715"/>
    </source>
</evidence>
<dbReference type="PROSITE" id="PS52016">
    <property type="entry name" value="TONB_DEPENDENT_REC_3"/>
    <property type="match status" value="1"/>
</dbReference>